<feature type="transmembrane region" description="Helical" evidence="9">
    <location>
        <begin position="106"/>
        <end position="124"/>
    </location>
</feature>
<name>A0A9F1U5K0_9FLOR</name>
<dbReference type="GeneID" id="77661516"/>
<evidence type="ECO:0000256" key="3">
    <source>
        <dbReference type="ARBA" id="ARBA00022692"/>
    </source>
</evidence>
<dbReference type="EMBL" id="OP748278">
    <property type="protein sequence ID" value="WAX04165.1"/>
    <property type="molecule type" value="Genomic_DNA"/>
</dbReference>
<feature type="binding site" description="axial binding residue" evidence="8">
    <location>
        <position position="86"/>
    </location>
    <ligand>
        <name>heme</name>
        <dbReference type="ChEBI" id="CHEBI:30413"/>
        <note>ligand shared with second transmembrane subunit</note>
    </ligand>
    <ligandPart>
        <name>Fe</name>
        <dbReference type="ChEBI" id="CHEBI:18248"/>
    </ligandPart>
</feature>
<keyword evidence="7 9" id="KW-0472">Membrane</keyword>
<dbReference type="Pfam" id="PF01127">
    <property type="entry name" value="Sdh_cyt"/>
    <property type="match status" value="1"/>
</dbReference>
<evidence type="ECO:0000256" key="8">
    <source>
        <dbReference type="PIRSR" id="PIRSR000178-1"/>
    </source>
</evidence>
<feature type="transmembrane region" description="Helical" evidence="9">
    <location>
        <begin position="34"/>
        <end position="58"/>
    </location>
</feature>
<dbReference type="GO" id="GO:0006121">
    <property type="term" value="P:mitochondrial electron transport, succinate to ubiquinone"/>
    <property type="evidence" value="ECO:0007669"/>
    <property type="project" value="TreeGrafter"/>
</dbReference>
<evidence type="ECO:0000256" key="5">
    <source>
        <dbReference type="ARBA" id="ARBA00022989"/>
    </source>
</evidence>
<keyword evidence="10" id="KW-0496">Mitochondrion</keyword>
<dbReference type="InterPro" id="IPR000701">
    <property type="entry name" value="SuccDH_FuR_B_TM-su"/>
</dbReference>
<dbReference type="AlphaFoldDB" id="A0A9F1U5K0"/>
<feature type="transmembrane region" description="Helical" evidence="9">
    <location>
        <begin position="67"/>
        <end position="86"/>
    </location>
</feature>
<dbReference type="GO" id="GO:0006099">
    <property type="term" value="P:tricarboxylic acid cycle"/>
    <property type="evidence" value="ECO:0007669"/>
    <property type="project" value="InterPro"/>
</dbReference>
<gene>
    <name evidence="10" type="primary">sdh3</name>
</gene>
<dbReference type="RefSeq" id="YP_010620129.1">
    <property type="nucleotide sequence ID" value="NC_070156.1"/>
</dbReference>
<keyword evidence="4 8" id="KW-0479">Metal-binding</keyword>
<evidence type="ECO:0000256" key="9">
    <source>
        <dbReference type="SAM" id="Phobius"/>
    </source>
</evidence>
<reference evidence="10" key="1">
    <citation type="submission" date="2022-10" db="EMBL/GenBank/DDBJ databases">
        <title>Phylogenomic analysis of pseudocryptic diversity reveals the new genus deltalsia (rhodomelaceae, rhodophyta).</title>
        <authorList>
            <person name="Diaz-Tapia P."/>
            <person name="Rodriguez-Bujan I."/>
            <person name="Maggs C.A."/>
            <person name="Verbruggen H."/>
        </authorList>
    </citation>
    <scope>NUCLEOTIDE SEQUENCE</scope>
    <source>
        <strain evidence="10">JH1432</strain>
    </source>
</reference>
<dbReference type="Gene3D" id="1.20.1300.10">
    <property type="entry name" value="Fumarate reductase/succinate dehydrogenase, transmembrane subunit"/>
    <property type="match status" value="1"/>
</dbReference>
<dbReference type="SUPFAM" id="SSF81343">
    <property type="entry name" value="Fumarate reductase respiratory complex transmembrane subunits"/>
    <property type="match status" value="1"/>
</dbReference>
<comment type="subcellular location">
    <subcellularLocation>
        <location evidence="1">Membrane</location>
    </subcellularLocation>
</comment>
<evidence type="ECO:0000256" key="6">
    <source>
        <dbReference type="ARBA" id="ARBA00023004"/>
    </source>
</evidence>
<evidence type="ECO:0000256" key="4">
    <source>
        <dbReference type="ARBA" id="ARBA00022723"/>
    </source>
</evidence>
<dbReference type="PANTHER" id="PTHR10978:SF5">
    <property type="entry name" value="SUCCINATE DEHYDROGENASE CYTOCHROME B560 SUBUNIT, MITOCHONDRIAL"/>
    <property type="match status" value="1"/>
</dbReference>
<protein>
    <submittedName>
        <fullName evidence="10">Succinate dehydrogenase subunit 3</fullName>
    </submittedName>
</protein>
<dbReference type="PIRSF" id="PIRSF000178">
    <property type="entry name" value="SDH_cyt_b560"/>
    <property type="match status" value="1"/>
</dbReference>
<evidence type="ECO:0000256" key="7">
    <source>
        <dbReference type="ARBA" id="ARBA00023136"/>
    </source>
</evidence>
<keyword evidence="5 9" id="KW-1133">Transmembrane helix</keyword>
<evidence type="ECO:0000256" key="2">
    <source>
        <dbReference type="ARBA" id="ARBA00022617"/>
    </source>
</evidence>
<proteinExistence type="predicted"/>
<dbReference type="PANTHER" id="PTHR10978">
    <property type="entry name" value="SUCCINATE DEHYDROGENASE CYTOCHROME B560 SUBUNIT"/>
    <property type="match status" value="1"/>
</dbReference>
<sequence length="125" mass="14983">MKFLYNFYLSRPYAPHLTIYKLQLSSLSSIFHRLSALLLILGIVFVITIYFSLFNIFLYKNLLFNKFLFIFVHFCKFLFLKFGFFHILNGVKTILCKLNFFKNFELLTFIIKIFFSLIICIILFG</sequence>
<organism evidence="10">
    <name type="scientific">Melanothamnus gigas</name>
    <dbReference type="NCBI Taxonomy" id="3016206"/>
    <lineage>
        <taxon>Eukaryota</taxon>
        <taxon>Rhodophyta</taxon>
        <taxon>Florideophyceae</taxon>
        <taxon>Rhodymeniophycidae</taxon>
        <taxon>Ceramiales</taxon>
        <taxon>Rhodomelaceae</taxon>
        <taxon>Polysiphonioideae</taxon>
        <taxon>Melanothamnus</taxon>
    </lineage>
</organism>
<evidence type="ECO:0000256" key="1">
    <source>
        <dbReference type="ARBA" id="ARBA00004370"/>
    </source>
</evidence>
<dbReference type="GO" id="GO:0016020">
    <property type="term" value="C:membrane"/>
    <property type="evidence" value="ECO:0007669"/>
    <property type="project" value="UniProtKB-SubCell"/>
</dbReference>
<geneLocation type="mitochondrion" evidence="10"/>
<accession>A0A9F1U5K0</accession>
<dbReference type="InterPro" id="IPR014314">
    <property type="entry name" value="Succ_DH_cytb556"/>
</dbReference>
<dbReference type="GO" id="GO:0009055">
    <property type="term" value="F:electron transfer activity"/>
    <property type="evidence" value="ECO:0007669"/>
    <property type="project" value="InterPro"/>
</dbReference>
<keyword evidence="3 9" id="KW-0812">Transmembrane</keyword>
<evidence type="ECO:0000313" key="10">
    <source>
        <dbReference type="EMBL" id="WAX04165.1"/>
    </source>
</evidence>
<dbReference type="GO" id="GO:0005739">
    <property type="term" value="C:mitochondrion"/>
    <property type="evidence" value="ECO:0007669"/>
    <property type="project" value="GOC"/>
</dbReference>
<dbReference type="GO" id="GO:0046872">
    <property type="term" value="F:metal ion binding"/>
    <property type="evidence" value="ECO:0007669"/>
    <property type="project" value="UniProtKB-KW"/>
</dbReference>
<comment type="cofactor">
    <cofactor evidence="8">
        <name>heme</name>
        <dbReference type="ChEBI" id="CHEBI:30413"/>
    </cofactor>
    <text evidence="8">The heme is bound between the two transmembrane subunits.</text>
</comment>
<keyword evidence="6 8" id="KW-0408">Iron</keyword>
<dbReference type="InterPro" id="IPR034804">
    <property type="entry name" value="SQR/QFR_C/D"/>
</dbReference>
<keyword evidence="2 8" id="KW-0349">Heme</keyword>